<comment type="caution">
    <text evidence="9">The sequence shown here is derived from an EMBL/GenBank/DDBJ whole genome shotgun (WGS) entry which is preliminary data.</text>
</comment>
<dbReference type="GO" id="GO:0005759">
    <property type="term" value="C:mitochondrial matrix"/>
    <property type="evidence" value="ECO:0007669"/>
    <property type="project" value="UniProtKB-SubCell"/>
</dbReference>
<dbReference type="PROSITE" id="PS00113">
    <property type="entry name" value="ADENYLATE_KINASE"/>
    <property type="match status" value="1"/>
</dbReference>
<evidence type="ECO:0000256" key="4">
    <source>
        <dbReference type="ARBA" id="ARBA00022777"/>
    </source>
</evidence>
<dbReference type="GO" id="GO:0046041">
    <property type="term" value="P:ITP metabolic process"/>
    <property type="evidence" value="ECO:0007669"/>
    <property type="project" value="UniProtKB-UniRule"/>
</dbReference>
<feature type="binding site" evidence="7">
    <location>
        <position position="159"/>
    </location>
    <ligand>
        <name>AMP</name>
        <dbReference type="ChEBI" id="CHEBI:456215"/>
    </ligand>
</feature>
<dbReference type="PRINTS" id="PR00094">
    <property type="entry name" value="ADENYLTKNASE"/>
</dbReference>
<evidence type="ECO:0000256" key="6">
    <source>
        <dbReference type="ARBA" id="ARBA00023134"/>
    </source>
</evidence>
<feature type="region of interest" description="NMPbind" evidence="7">
    <location>
        <begin position="35"/>
        <end position="64"/>
    </location>
</feature>
<dbReference type="InterPro" id="IPR027417">
    <property type="entry name" value="P-loop_NTPase"/>
</dbReference>
<dbReference type="GO" id="GO:0005524">
    <property type="term" value="F:ATP binding"/>
    <property type="evidence" value="ECO:0007669"/>
    <property type="project" value="InterPro"/>
</dbReference>
<comment type="catalytic activity">
    <reaction evidence="7">
        <text>a ribonucleoside 5'-triphosphate + AMP = a ribonucleoside 5'-diphosphate + ADP</text>
        <dbReference type="Rhea" id="RHEA:13749"/>
        <dbReference type="ChEBI" id="CHEBI:57930"/>
        <dbReference type="ChEBI" id="CHEBI:61557"/>
        <dbReference type="ChEBI" id="CHEBI:456215"/>
        <dbReference type="ChEBI" id="CHEBI:456216"/>
        <dbReference type="EC" id="2.7.4.10"/>
    </reaction>
</comment>
<dbReference type="InterPro" id="IPR033690">
    <property type="entry name" value="Adenylat_kinase_CS"/>
</dbReference>
<accession>A0AAN9V7B0</accession>
<dbReference type="Proteomes" id="UP001378592">
    <property type="component" value="Unassembled WGS sequence"/>
</dbReference>
<dbReference type="InterPro" id="IPR028586">
    <property type="entry name" value="AK3/Ak4_mitochondrial"/>
</dbReference>
<keyword evidence="10" id="KW-1185">Reference proteome</keyword>
<dbReference type="NCBIfam" id="TIGR01351">
    <property type="entry name" value="adk"/>
    <property type="match status" value="1"/>
</dbReference>
<dbReference type="Pfam" id="PF00406">
    <property type="entry name" value="ADK"/>
    <property type="match status" value="1"/>
</dbReference>
<dbReference type="InterPro" id="IPR036193">
    <property type="entry name" value="ADK_active_lid_dom_sf"/>
</dbReference>
<evidence type="ECO:0000256" key="1">
    <source>
        <dbReference type="ARBA" id="ARBA00004305"/>
    </source>
</evidence>
<comment type="subcellular location">
    <subcellularLocation>
        <location evidence="1 7">Mitochondrion matrix</location>
    </subcellularLocation>
</comment>
<dbReference type="EMBL" id="JAZDUA010000700">
    <property type="protein sequence ID" value="KAK7789852.1"/>
    <property type="molecule type" value="Genomic_DNA"/>
</dbReference>
<dbReference type="GO" id="GO:0006172">
    <property type="term" value="P:ADP biosynthetic process"/>
    <property type="evidence" value="ECO:0007669"/>
    <property type="project" value="UniProtKB-UniRule"/>
</dbReference>
<keyword evidence="2 7" id="KW-0808">Transferase</keyword>
<feature type="binding site" evidence="7">
    <location>
        <begin position="89"/>
        <end position="92"/>
    </location>
    <ligand>
        <name>AMP</name>
        <dbReference type="ChEBI" id="CHEBI:456215"/>
    </ligand>
</feature>
<dbReference type="SUPFAM" id="SSF57774">
    <property type="entry name" value="Microbial and mitochondrial ADK, insert 'zinc finger' domain"/>
    <property type="match status" value="1"/>
</dbReference>
<keyword evidence="6 7" id="KW-0342">GTP-binding</keyword>
<feature type="binding site" evidence="7">
    <location>
        <begin position="135"/>
        <end position="136"/>
    </location>
    <ligand>
        <name>GTP</name>
        <dbReference type="ChEBI" id="CHEBI:37565"/>
    </ligand>
</feature>
<evidence type="ECO:0000256" key="5">
    <source>
        <dbReference type="ARBA" id="ARBA00023128"/>
    </source>
</evidence>
<feature type="region of interest" description="LID" evidence="7">
    <location>
        <begin position="125"/>
        <end position="162"/>
    </location>
</feature>
<feature type="binding site" evidence="7">
    <location>
        <position position="199"/>
    </location>
    <ligand>
        <name>GTP</name>
        <dbReference type="ChEBI" id="CHEBI:37565"/>
    </ligand>
</feature>
<reference evidence="9 10" key="1">
    <citation type="submission" date="2024-03" db="EMBL/GenBank/DDBJ databases">
        <title>The genome assembly and annotation of the cricket Gryllus longicercus Weissman &amp; Gray.</title>
        <authorList>
            <person name="Szrajer S."/>
            <person name="Gray D."/>
            <person name="Ylla G."/>
        </authorList>
    </citation>
    <scope>NUCLEOTIDE SEQUENCE [LARGE SCALE GENOMIC DNA]</scope>
    <source>
        <strain evidence="9">DAG 2021-001</strain>
        <tissue evidence="9">Whole body minus gut</tissue>
    </source>
</reference>
<feature type="domain" description="Adenylate kinase active site lid" evidence="8">
    <location>
        <begin position="126"/>
        <end position="161"/>
    </location>
</feature>
<dbReference type="EC" id="2.7.4.10" evidence="7"/>
<feature type="binding site" evidence="7">
    <location>
        <position position="96"/>
    </location>
    <ligand>
        <name>AMP</name>
        <dbReference type="ChEBI" id="CHEBI:456215"/>
    </ligand>
</feature>
<comment type="domain">
    <text evidence="7">Consists of three domains, a large central CORE domain and two small peripheral domains, NMPbind and LID, which undergo movements during catalysis. The LID domain closes over the site of phosphoryl transfer upon GTP binding. Assembling and dissambling the active center during each catalytic cycle provides an effective means to prevent GTP hydrolysis.</text>
</comment>
<proteinExistence type="inferred from homology"/>
<keyword evidence="5 7" id="KW-0496">Mitochondrion</keyword>
<feature type="binding site" evidence="7">
    <location>
        <position position="126"/>
    </location>
    <ligand>
        <name>GTP</name>
        <dbReference type="ChEBI" id="CHEBI:37565"/>
    </ligand>
</feature>
<feature type="binding site" evidence="7">
    <location>
        <position position="170"/>
    </location>
    <ligand>
        <name>AMP</name>
        <dbReference type="ChEBI" id="CHEBI:456215"/>
    </ligand>
</feature>
<evidence type="ECO:0000313" key="9">
    <source>
        <dbReference type="EMBL" id="KAK7789852.1"/>
    </source>
</evidence>
<name>A0AAN9V7B0_9ORTH</name>
<dbReference type="InterPro" id="IPR000850">
    <property type="entry name" value="Adenylat/UMP-CMP_kin"/>
</dbReference>
<keyword evidence="4 7" id="KW-0418">Kinase</keyword>
<dbReference type="InterPro" id="IPR006259">
    <property type="entry name" value="Adenyl_kin_sub"/>
</dbReference>
<dbReference type="PANTHER" id="PTHR23359">
    <property type="entry name" value="NUCLEOTIDE KINASE"/>
    <property type="match status" value="1"/>
</dbReference>
<comment type="similarity">
    <text evidence="7">Belongs to the adenylate kinase family. AK3 subfamily.</text>
</comment>
<gene>
    <name evidence="7" type="primary">Adk3</name>
    <name evidence="9" type="ORF">R5R35_003760</name>
</gene>
<dbReference type="CDD" id="cd01428">
    <property type="entry name" value="ADK"/>
    <property type="match status" value="1"/>
</dbReference>
<feature type="binding site" evidence="7">
    <location>
        <begin position="62"/>
        <end position="64"/>
    </location>
    <ligand>
        <name>AMP</name>
        <dbReference type="ChEBI" id="CHEBI:456215"/>
    </ligand>
</feature>
<dbReference type="FunFam" id="3.40.50.300:FF:000106">
    <property type="entry name" value="Adenylate kinase mitochondrial"/>
    <property type="match status" value="1"/>
</dbReference>
<feature type="binding site" evidence="7">
    <location>
        <position position="36"/>
    </location>
    <ligand>
        <name>AMP</name>
        <dbReference type="ChEBI" id="CHEBI:456215"/>
    </ligand>
</feature>
<feature type="binding site" evidence="7">
    <location>
        <position position="41"/>
    </location>
    <ligand>
        <name>AMP</name>
        <dbReference type="ChEBI" id="CHEBI:456215"/>
    </ligand>
</feature>
<comment type="function">
    <text evidence="7">Involved in maintaining the homeostasis of cellular nucleotides by catalyzing the interconversion of nucleoside phosphates. Has GTP:AMP phosphotransferase and ITP:AMP phosphotransferase activities.</text>
</comment>
<dbReference type="GO" id="GO:0046039">
    <property type="term" value="P:GTP metabolic process"/>
    <property type="evidence" value="ECO:0007669"/>
    <property type="project" value="UniProtKB-UniRule"/>
</dbReference>
<dbReference type="AlphaFoldDB" id="A0AAN9V7B0"/>
<dbReference type="SUPFAM" id="SSF52540">
    <property type="entry name" value="P-loop containing nucleoside triphosphate hydrolases"/>
    <property type="match status" value="1"/>
</dbReference>
<dbReference type="Pfam" id="PF05191">
    <property type="entry name" value="ADK_lid"/>
    <property type="match status" value="1"/>
</dbReference>
<comment type="subunit">
    <text evidence="7">Monomer.</text>
</comment>
<dbReference type="GO" id="GO:0046899">
    <property type="term" value="F:nucleoside triphosphate adenylate kinase activity"/>
    <property type="evidence" value="ECO:0007669"/>
    <property type="project" value="UniProtKB-UniRule"/>
</dbReference>
<evidence type="ECO:0000256" key="7">
    <source>
        <dbReference type="HAMAP-Rule" id="MF_03169"/>
    </source>
</evidence>
<sequence length="224" mass="25461">MKSSLLRALIIGAPASGKGTISNRIVKSFDVQHLSSGDLLRHHILNKTELGQAANKYITEGLLVPDKLIINLVIDELKKLKTSNWLLDGFPRTRNQALELSLAFPVNVVINLIVPYDVIIHRVQQRWIHARSGRIYNTEFSPPKIMGKDDVTGEDLIQRPDDQPEAVKRRLNEYAEIIHPVLEFYKHFNVVHDFHGKTSDEIWPKVQDFLSSIIEPKVKCSSSN</sequence>
<dbReference type="Gene3D" id="3.40.50.300">
    <property type="entry name" value="P-loop containing nucleotide triphosphate hydrolases"/>
    <property type="match status" value="1"/>
</dbReference>
<evidence type="ECO:0000256" key="3">
    <source>
        <dbReference type="ARBA" id="ARBA00022741"/>
    </source>
</evidence>
<dbReference type="HAMAP" id="MF_03169">
    <property type="entry name" value="Adenylate_kinase_AK3"/>
    <property type="match status" value="1"/>
</dbReference>
<dbReference type="GO" id="GO:0005525">
    <property type="term" value="F:GTP binding"/>
    <property type="evidence" value="ECO:0007669"/>
    <property type="project" value="UniProtKB-KW"/>
</dbReference>
<evidence type="ECO:0000313" key="10">
    <source>
        <dbReference type="Proteomes" id="UP001378592"/>
    </source>
</evidence>
<dbReference type="GO" id="GO:0046033">
    <property type="term" value="P:AMP metabolic process"/>
    <property type="evidence" value="ECO:0007669"/>
    <property type="project" value="UniProtKB-UniRule"/>
</dbReference>
<dbReference type="HAMAP" id="MF_00235">
    <property type="entry name" value="Adenylate_kinase_Adk"/>
    <property type="match status" value="1"/>
</dbReference>
<dbReference type="InterPro" id="IPR007862">
    <property type="entry name" value="Adenylate_kinase_lid-dom"/>
</dbReference>
<keyword evidence="3 7" id="KW-0547">Nucleotide-binding</keyword>
<evidence type="ECO:0000259" key="8">
    <source>
        <dbReference type="Pfam" id="PF05191"/>
    </source>
</evidence>
<comment type="caution">
    <text evidence="7">Lacks conserved residue(s) required for the propagation of feature annotation.</text>
</comment>
<organism evidence="9 10">
    <name type="scientific">Gryllus longicercus</name>
    <dbReference type="NCBI Taxonomy" id="2509291"/>
    <lineage>
        <taxon>Eukaryota</taxon>
        <taxon>Metazoa</taxon>
        <taxon>Ecdysozoa</taxon>
        <taxon>Arthropoda</taxon>
        <taxon>Hexapoda</taxon>
        <taxon>Insecta</taxon>
        <taxon>Pterygota</taxon>
        <taxon>Neoptera</taxon>
        <taxon>Polyneoptera</taxon>
        <taxon>Orthoptera</taxon>
        <taxon>Ensifera</taxon>
        <taxon>Gryllidea</taxon>
        <taxon>Grylloidea</taxon>
        <taxon>Gryllidae</taxon>
        <taxon>Gryllinae</taxon>
        <taxon>Gryllus</taxon>
    </lineage>
</organism>
<dbReference type="GO" id="GO:0004017">
    <property type="term" value="F:AMP kinase activity"/>
    <property type="evidence" value="ECO:0007669"/>
    <property type="project" value="InterPro"/>
</dbReference>
<protein>
    <recommendedName>
        <fullName evidence="7">GTP:AMP phosphotransferase, mitochondrial</fullName>
        <ecNumber evidence="7">2.7.4.10</ecNumber>
    </recommendedName>
    <alternativeName>
        <fullName evidence="7">Adenylate kinase 3</fullName>
        <shortName evidence="7">AK 3</shortName>
    </alternativeName>
</protein>
<evidence type="ECO:0000256" key="2">
    <source>
        <dbReference type="ARBA" id="ARBA00022679"/>
    </source>
</evidence>